<accession>A0A4C1V787</accession>
<dbReference type="Proteomes" id="UP000299102">
    <property type="component" value="Unassembled WGS sequence"/>
</dbReference>
<comment type="caution">
    <text evidence="2">The sequence shown here is derived from an EMBL/GenBank/DDBJ whole genome shotgun (WGS) entry which is preliminary data.</text>
</comment>
<organism evidence="2 3">
    <name type="scientific">Eumeta variegata</name>
    <name type="common">Bagworm moth</name>
    <name type="synonym">Eumeta japonica</name>
    <dbReference type="NCBI Taxonomy" id="151549"/>
    <lineage>
        <taxon>Eukaryota</taxon>
        <taxon>Metazoa</taxon>
        <taxon>Ecdysozoa</taxon>
        <taxon>Arthropoda</taxon>
        <taxon>Hexapoda</taxon>
        <taxon>Insecta</taxon>
        <taxon>Pterygota</taxon>
        <taxon>Neoptera</taxon>
        <taxon>Endopterygota</taxon>
        <taxon>Lepidoptera</taxon>
        <taxon>Glossata</taxon>
        <taxon>Ditrysia</taxon>
        <taxon>Tineoidea</taxon>
        <taxon>Psychidae</taxon>
        <taxon>Oiketicinae</taxon>
        <taxon>Eumeta</taxon>
    </lineage>
</organism>
<sequence length="99" mass="11531">MKPLQKRTPRREQFPPQREPHSFIDPAPLCRPTRHNSFYFKLKGSYLRPPRWFSSGSITLDKPSLFSLQHAVGFERLRTVADFKRIPPFRGPLAEVKAA</sequence>
<evidence type="ECO:0000313" key="3">
    <source>
        <dbReference type="Proteomes" id="UP000299102"/>
    </source>
</evidence>
<protein>
    <submittedName>
        <fullName evidence="2">Uncharacterized protein</fullName>
    </submittedName>
</protein>
<dbReference type="AlphaFoldDB" id="A0A4C1V787"/>
<proteinExistence type="predicted"/>
<evidence type="ECO:0000256" key="1">
    <source>
        <dbReference type="SAM" id="MobiDB-lite"/>
    </source>
</evidence>
<reference evidence="2 3" key="1">
    <citation type="journal article" date="2019" name="Commun. Biol.">
        <title>The bagworm genome reveals a unique fibroin gene that provides high tensile strength.</title>
        <authorList>
            <person name="Kono N."/>
            <person name="Nakamura H."/>
            <person name="Ohtoshi R."/>
            <person name="Tomita M."/>
            <person name="Numata K."/>
            <person name="Arakawa K."/>
        </authorList>
    </citation>
    <scope>NUCLEOTIDE SEQUENCE [LARGE SCALE GENOMIC DNA]</scope>
</reference>
<feature type="compositionally biased region" description="Basic and acidic residues" evidence="1">
    <location>
        <begin position="10"/>
        <end position="22"/>
    </location>
</feature>
<evidence type="ECO:0000313" key="2">
    <source>
        <dbReference type="EMBL" id="GBP34529.1"/>
    </source>
</evidence>
<dbReference type="EMBL" id="BGZK01000289">
    <property type="protein sequence ID" value="GBP34529.1"/>
    <property type="molecule type" value="Genomic_DNA"/>
</dbReference>
<name>A0A4C1V787_EUMVA</name>
<gene>
    <name evidence="2" type="ORF">EVAR_29926_1</name>
</gene>
<feature type="region of interest" description="Disordered" evidence="1">
    <location>
        <begin position="1"/>
        <end position="27"/>
    </location>
</feature>
<keyword evidence="3" id="KW-1185">Reference proteome</keyword>